<dbReference type="Proteomes" id="UP000008394">
    <property type="component" value="Chromosome"/>
</dbReference>
<dbReference type="AlphaFoldDB" id="A0A806FN59"/>
<accession>A0A806FN59</accession>
<dbReference type="NCBIfam" id="TIGR02570">
    <property type="entry name" value="cas7_GSU0053"/>
    <property type="match status" value="1"/>
</dbReference>
<evidence type="ECO:0000313" key="1">
    <source>
        <dbReference type="EMBL" id="AEK30774.1"/>
    </source>
</evidence>
<evidence type="ECO:0000313" key="2">
    <source>
        <dbReference type="Proteomes" id="UP000008394"/>
    </source>
</evidence>
<dbReference type="KEGG" id="bnm:BALAC2494_01819"/>
<protein>
    <submittedName>
        <fullName evidence="1">Hypothetical membrane associated protein</fullName>
    </submittedName>
</protein>
<proteinExistence type="predicted"/>
<name>A0A806FN59_BIFAN</name>
<dbReference type="EMBL" id="CP002915">
    <property type="protein sequence ID" value="AEK30774.1"/>
    <property type="molecule type" value="Genomic_DNA"/>
</dbReference>
<dbReference type="Pfam" id="PF09617">
    <property type="entry name" value="Cas_GSU0053"/>
    <property type="match status" value="1"/>
</dbReference>
<reference evidence="1 2" key="1">
    <citation type="journal article" date="2011" name="J. Bacteriol.">
        <title>Genome Sequence of the Probiotic Strain Bifidobacterium animalis subsp. lactis CNCM I-2494.</title>
        <authorList>
            <person name="Chervaux C."/>
            <person name="Grimaldi C."/>
            <person name="Bolotin A."/>
            <person name="Quinquis B."/>
            <person name="Legrain-Raspaud S."/>
            <person name="van Hylckama Vlieg J.E."/>
            <person name="Denariaz G."/>
            <person name="Smokvina T."/>
        </authorList>
    </citation>
    <scope>NUCLEOTIDE SEQUENCE [LARGE SCALE GENOMIC DNA]</scope>
    <source>
        <strain evidence="1 2">CNCM I-2494</strain>
    </source>
</reference>
<dbReference type="InterPro" id="IPR013403">
    <property type="entry name" value="CRISPR-assoc_prot_Csb1/Cas7u"/>
</dbReference>
<gene>
    <name evidence="1" type="ORF">BALAC2494_01819</name>
</gene>
<organism evidence="1 2">
    <name type="scientific">Bifidobacterium animalis subsp. lactis CNCM I-2494</name>
    <dbReference type="NCBI Taxonomy" id="1042403"/>
    <lineage>
        <taxon>Bacteria</taxon>
        <taxon>Bacillati</taxon>
        <taxon>Actinomycetota</taxon>
        <taxon>Actinomycetes</taxon>
        <taxon>Bifidobacteriales</taxon>
        <taxon>Bifidobacteriaceae</taxon>
        <taxon>Bifidobacterium</taxon>
    </lineage>
</organism>
<sequence>MWPRSFFVCMLIWCCLTMMVRCVSSESISLKHVEKRAMMRKLTVQDLNEAAKIGGSNALTEVTSLAPAAGMGSIVAPAKYTAGNGSTYVYEKRWVNDECVDTVLIDSRTSQANRLEDYISRAIEVGHPIFSKMPQVRVRYEMIPGDESSVRYFDDVQLPHRAVDAHIRIAEFSESDKVKYMAARNSSLEDLSAMLAISPVTVMFGCWDSTRNKNQLRIPASFNGEIYAVLADQTHESPIHRAGARIDPVAAGVHLTKNEAKKIAERIKGTMNDKKLSKFASSGDGSTIVIGAIPPSTDANALDGIAVRSITRTHVLSFSMLRAMRFGKGPEGDEAIRVLLAAALINAMVGSNAELHLRENCFLVEADEPKTVLDRRGGKHDDLEMLTLEDADELLAQAYAQAQKKAGIDWHGQIITVQGDPAVIESASAADDDDR</sequence>